<proteinExistence type="predicted"/>
<protein>
    <submittedName>
        <fullName evidence="2">Uncharacterized protein</fullName>
    </submittedName>
</protein>
<dbReference type="Proteomes" id="UP000186601">
    <property type="component" value="Unassembled WGS sequence"/>
</dbReference>
<dbReference type="Pfam" id="PF02992">
    <property type="entry name" value="Transposase_21"/>
    <property type="match status" value="1"/>
</dbReference>
<dbReference type="OrthoDB" id="3269001at2759"/>
<reference evidence="2 3" key="1">
    <citation type="submission" date="2018-02" db="EMBL/GenBank/DDBJ databases">
        <title>Genome sequence of the basidiomycete white-rot fungus Phlebia centrifuga.</title>
        <authorList>
            <person name="Granchi Z."/>
            <person name="Peng M."/>
            <person name="de Vries R.P."/>
            <person name="Hilden K."/>
            <person name="Makela M.R."/>
            <person name="Grigoriev I."/>
            <person name="Riley R."/>
        </authorList>
    </citation>
    <scope>NUCLEOTIDE SEQUENCE [LARGE SCALE GENOMIC DNA]</scope>
    <source>
        <strain evidence="2 3">FBCC195</strain>
    </source>
</reference>
<evidence type="ECO:0000313" key="3">
    <source>
        <dbReference type="Proteomes" id="UP000186601"/>
    </source>
</evidence>
<sequence length="1184" mass="134403">MFVQGSSRDLVTTSFLEGDDSGSEGYRTTLRRRRAEERRKALEAEDLDEHGQPISQLKHKTSSRQNTVPPLITDMVLSAPNGLPFPRTQAGSPPPLIKLEVMRDFQHIQYTIVQRAATFQVPSHLIFMRNPDTSGPFVHREAGDICVANSGLHALRTTSQENQDVLDYENFLVTTIVELERLPIANHDPIALERTQALSSAVLEISRLEAIKEFEWNKQRAMLSVGTYSDTHCHTSDGPKPTVDTGNHFVHTFYSWEPAILAPHIAVLVMSLLFNIPRRASRVLISGLRDTMRLTASMAVQRGAILDVEALLRKIPRDPRTIISRFRIDPVTRSYVCCPSCFALYIDKPLPAICTHQATPSSNMCNTKLWRRREIRGRSYDVPVRTYLHQEMMAWLGRLLSRPGLEEKMDIAYLGSSSSDGAMHDIWDAPALHTIVDPVSKEREFIIPPPQTNPSLSPEARYVFTLALDGFNPFQNKEAKQTVTTTAIYMSCLNLPPHLRFLPENLYLVGIIPGPHKPSLEEINHALKPLVDELVVFYDSGVLYTRTAKYARGRHVRGALGPLVADLPAARQTAGFASISAKLFCSCCYLELDDIENIDQATWRKRSGEKHKKHANMWKAAQTQKDRDKIFKKYGVRWSELHRLSYWNPVYFTVVDSMHNHYLGLLKDHCRTIWGMNVKLEDNDNAFAGQGSTIRVVPEPSESAMADGWRRLQERDNLFECSKAVLWHLCTRLSLRRPKLNKKYLVKELLAWRSKQSHEAVSKEVAAATAASRPTKEAIRHAVLGQSTLASIQADMARTILPSWINPAPKDIGSKQRGKLSADQWRTACTIHFPITLIRLWGGEADKQDMLHNFLSLVSAVEVAGMLVISKEHIKVHQKAIHSYVKTLKALHKEAVIKPNHHLAFHIASDFLPNFGPLHPIRAFHTERHNFMLQTINTNMKFANVQALLQDNQVREATAELIATYEDVHYEDRRGTRIREAFIQNNRDVEITGRNNNILSPDILGRLVRFLNCEAGEETYVNIRDGIRSPGHVQVTDDMSICSHVALRGVSYKSDGMSPRDSNIIFRRSSDLPSEAGRIKMMFRHSRSHGKSHIEEIFLVVERLVELTRNDVKYDPYRRFDWVGGRLCYDRSDPDVMIIRPRHIVSHFARTSMTVPGISTGCIHILPLDRMLHFSEQLENEAAK</sequence>
<dbReference type="AlphaFoldDB" id="A0A2R6NSF6"/>
<dbReference type="InterPro" id="IPR004242">
    <property type="entry name" value="Transposase_21"/>
</dbReference>
<organism evidence="2 3">
    <name type="scientific">Hermanssonia centrifuga</name>
    <dbReference type="NCBI Taxonomy" id="98765"/>
    <lineage>
        <taxon>Eukaryota</taxon>
        <taxon>Fungi</taxon>
        <taxon>Dikarya</taxon>
        <taxon>Basidiomycota</taxon>
        <taxon>Agaricomycotina</taxon>
        <taxon>Agaricomycetes</taxon>
        <taxon>Polyporales</taxon>
        <taxon>Meruliaceae</taxon>
        <taxon>Hermanssonia</taxon>
    </lineage>
</organism>
<dbReference type="STRING" id="98765.A0A2R6NSF6"/>
<dbReference type="EMBL" id="MLYV02000876">
    <property type="protein sequence ID" value="PSR75808.1"/>
    <property type="molecule type" value="Genomic_DNA"/>
</dbReference>
<feature type="compositionally biased region" description="Basic and acidic residues" evidence="1">
    <location>
        <begin position="34"/>
        <end position="43"/>
    </location>
</feature>
<evidence type="ECO:0000313" key="2">
    <source>
        <dbReference type="EMBL" id="PSR75808.1"/>
    </source>
</evidence>
<dbReference type="PANTHER" id="PTHR46579">
    <property type="entry name" value="F5/8 TYPE C DOMAIN-CONTAINING PROTEIN-RELATED"/>
    <property type="match status" value="1"/>
</dbReference>
<accession>A0A2R6NSF6</accession>
<comment type="caution">
    <text evidence="2">The sequence shown here is derived from an EMBL/GenBank/DDBJ whole genome shotgun (WGS) entry which is preliminary data.</text>
</comment>
<keyword evidence="3" id="KW-1185">Reference proteome</keyword>
<feature type="region of interest" description="Disordered" evidence="1">
    <location>
        <begin position="13"/>
        <end position="66"/>
    </location>
</feature>
<name>A0A2R6NSF6_9APHY</name>
<dbReference type="PANTHER" id="PTHR46579:SF1">
    <property type="entry name" value="F5_8 TYPE C DOMAIN-CONTAINING PROTEIN"/>
    <property type="match status" value="1"/>
</dbReference>
<evidence type="ECO:0000256" key="1">
    <source>
        <dbReference type="SAM" id="MobiDB-lite"/>
    </source>
</evidence>
<gene>
    <name evidence="2" type="ORF">PHLCEN_2v8870</name>
</gene>